<dbReference type="Proteomes" id="UP001285441">
    <property type="component" value="Unassembled WGS sequence"/>
</dbReference>
<reference evidence="3" key="1">
    <citation type="journal article" date="2023" name="Mol. Phylogenet. Evol.">
        <title>Genome-scale phylogeny and comparative genomics of the fungal order Sordariales.</title>
        <authorList>
            <person name="Hensen N."/>
            <person name="Bonometti L."/>
            <person name="Westerberg I."/>
            <person name="Brannstrom I.O."/>
            <person name="Guillou S."/>
            <person name="Cros-Aarteil S."/>
            <person name="Calhoun S."/>
            <person name="Haridas S."/>
            <person name="Kuo A."/>
            <person name="Mondo S."/>
            <person name="Pangilinan J."/>
            <person name="Riley R."/>
            <person name="LaButti K."/>
            <person name="Andreopoulos B."/>
            <person name="Lipzen A."/>
            <person name="Chen C."/>
            <person name="Yan M."/>
            <person name="Daum C."/>
            <person name="Ng V."/>
            <person name="Clum A."/>
            <person name="Steindorff A."/>
            <person name="Ohm R.A."/>
            <person name="Martin F."/>
            <person name="Silar P."/>
            <person name="Natvig D.O."/>
            <person name="Lalanne C."/>
            <person name="Gautier V."/>
            <person name="Ament-Velasquez S.L."/>
            <person name="Kruys A."/>
            <person name="Hutchinson M.I."/>
            <person name="Powell A.J."/>
            <person name="Barry K."/>
            <person name="Miller A.N."/>
            <person name="Grigoriev I.V."/>
            <person name="Debuchy R."/>
            <person name="Gladieux P."/>
            <person name="Hiltunen Thoren M."/>
            <person name="Johannesson H."/>
        </authorList>
    </citation>
    <scope>NUCLEOTIDE SEQUENCE</scope>
    <source>
        <strain evidence="3">CBS 232.78</strain>
    </source>
</reference>
<feature type="chain" id="PRO_5042261606" evidence="2">
    <location>
        <begin position="19"/>
        <end position="273"/>
    </location>
</feature>
<feature type="region of interest" description="Disordered" evidence="1">
    <location>
        <begin position="91"/>
        <end position="161"/>
    </location>
</feature>
<gene>
    <name evidence="3" type="ORF">B0H63DRAFT_467373</name>
</gene>
<keyword evidence="2" id="KW-0732">Signal</keyword>
<evidence type="ECO:0000256" key="2">
    <source>
        <dbReference type="SAM" id="SignalP"/>
    </source>
</evidence>
<proteinExistence type="predicted"/>
<comment type="caution">
    <text evidence="3">The sequence shown here is derived from an EMBL/GenBank/DDBJ whole genome shotgun (WGS) entry which is preliminary data.</text>
</comment>
<dbReference type="AlphaFoldDB" id="A0AAE0P0Q1"/>
<evidence type="ECO:0000313" key="3">
    <source>
        <dbReference type="EMBL" id="KAK3391152.1"/>
    </source>
</evidence>
<evidence type="ECO:0000256" key="1">
    <source>
        <dbReference type="SAM" id="MobiDB-lite"/>
    </source>
</evidence>
<sequence length="273" mass="27350">MRSAILSLGALALGLVQAHEYPNCESDGCYRNLIDERFAAEAVSWCPEFLASTTTEASAIPTDFNNCDGNIKAVSSACSCITYTATHTSTPVVSSTSVPESSTPPPASSTPASSTPEVSSTSAPVASSSTPAASSSEIVSSKAPVSSTTNPGSSIPPASSTGYTGPWTTSTILSTTTYTVTKCPVTVTNCPAHSTTVTTEIITIGTTVCPVSVPVSSTLTKYSSLYSSVGTVTAPPKTSSTSTSSVPVTAGAGRIAHGVEMAAAAAGIFAALL</sequence>
<protein>
    <submittedName>
        <fullName evidence="3">Uncharacterized protein</fullName>
    </submittedName>
</protein>
<keyword evidence="4" id="KW-1185">Reference proteome</keyword>
<dbReference type="EMBL" id="JAULSW010000002">
    <property type="protein sequence ID" value="KAK3391152.1"/>
    <property type="molecule type" value="Genomic_DNA"/>
</dbReference>
<feature type="compositionally biased region" description="Low complexity" evidence="1">
    <location>
        <begin position="91"/>
        <end position="101"/>
    </location>
</feature>
<reference evidence="3" key="2">
    <citation type="submission" date="2023-06" db="EMBL/GenBank/DDBJ databases">
        <authorList>
            <consortium name="Lawrence Berkeley National Laboratory"/>
            <person name="Haridas S."/>
            <person name="Hensen N."/>
            <person name="Bonometti L."/>
            <person name="Westerberg I."/>
            <person name="Brannstrom I.O."/>
            <person name="Guillou S."/>
            <person name="Cros-Aarteil S."/>
            <person name="Calhoun S."/>
            <person name="Kuo A."/>
            <person name="Mondo S."/>
            <person name="Pangilinan J."/>
            <person name="Riley R."/>
            <person name="LaButti K."/>
            <person name="Andreopoulos B."/>
            <person name="Lipzen A."/>
            <person name="Chen C."/>
            <person name="Yanf M."/>
            <person name="Daum C."/>
            <person name="Ng V."/>
            <person name="Clum A."/>
            <person name="Steindorff A."/>
            <person name="Ohm R."/>
            <person name="Martin F."/>
            <person name="Silar P."/>
            <person name="Natvig D."/>
            <person name="Lalanne C."/>
            <person name="Gautier V."/>
            <person name="Ament-velasquez S.L."/>
            <person name="Kruys A."/>
            <person name="Hutchinson M.I."/>
            <person name="Powell A.J."/>
            <person name="Barry K."/>
            <person name="Miller A.N."/>
            <person name="Grigoriev I.V."/>
            <person name="Debuchy R."/>
            <person name="Gladieux P."/>
            <person name="Thoren M.H."/>
            <person name="Johannesson H."/>
        </authorList>
    </citation>
    <scope>NUCLEOTIDE SEQUENCE</scope>
    <source>
        <strain evidence="3">CBS 232.78</strain>
    </source>
</reference>
<feature type="compositionally biased region" description="Polar residues" evidence="1">
    <location>
        <begin position="148"/>
        <end position="161"/>
    </location>
</feature>
<evidence type="ECO:0000313" key="4">
    <source>
        <dbReference type="Proteomes" id="UP001285441"/>
    </source>
</evidence>
<accession>A0AAE0P0Q1</accession>
<feature type="compositionally biased region" description="Low complexity" evidence="1">
    <location>
        <begin position="109"/>
        <end position="147"/>
    </location>
</feature>
<feature type="signal peptide" evidence="2">
    <location>
        <begin position="1"/>
        <end position="18"/>
    </location>
</feature>
<name>A0AAE0P0Q1_9PEZI</name>
<organism evidence="3 4">
    <name type="scientific">Podospora didyma</name>
    <dbReference type="NCBI Taxonomy" id="330526"/>
    <lineage>
        <taxon>Eukaryota</taxon>
        <taxon>Fungi</taxon>
        <taxon>Dikarya</taxon>
        <taxon>Ascomycota</taxon>
        <taxon>Pezizomycotina</taxon>
        <taxon>Sordariomycetes</taxon>
        <taxon>Sordariomycetidae</taxon>
        <taxon>Sordariales</taxon>
        <taxon>Podosporaceae</taxon>
        <taxon>Podospora</taxon>
    </lineage>
</organism>